<protein>
    <submittedName>
        <fullName evidence="2">Uncharacterized protein</fullName>
    </submittedName>
</protein>
<evidence type="ECO:0000313" key="3">
    <source>
        <dbReference type="Proteomes" id="UP000324897"/>
    </source>
</evidence>
<dbReference type="EMBL" id="RWGY01000005">
    <property type="protein sequence ID" value="TVU43702.1"/>
    <property type="molecule type" value="Genomic_DNA"/>
</dbReference>
<dbReference type="AlphaFoldDB" id="A0A5J9W4L1"/>
<keyword evidence="3" id="KW-1185">Reference proteome</keyword>
<evidence type="ECO:0000256" key="1">
    <source>
        <dbReference type="SAM" id="MobiDB-lite"/>
    </source>
</evidence>
<dbReference type="Proteomes" id="UP000324897">
    <property type="component" value="Unassembled WGS sequence"/>
</dbReference>
<organism evidence="2 3">
    <name type="scientific">Eragrostis curvula</name>
    <name type="common">weeping love grass</name>
    <dbReference type="NCBI Taxonomy" id="38414"/>
    <lineage>
        <taxon>Eukaryota</taxon>
        <taxon>Viridiplantae</taxon>
        <taxon>Streptophyta</taxon>
        <taxon>Embryophyta</taxon>
        <taxon>Tracheophyta</taxon>
        <taxon>Spermatophyta</taxon>
        <taxon>Magnoliopsida</taxon>
        <taxon>Liliopsida</taxon>
        <taxon>Poales</taxon>
        <taxon>Poaceae</taxon>
        <taxon>PACMAD clade</taxon>
        <taxon>Chloridoideae</taxon>
        <taxon>Eragrostideae</taxon>
        <taxon>Eragrostidinae</taxon>
        <taxon>Eragrostis</taxon>
    </lineage>
</organism>
<sequence length="90" mass="10169">MAWPVPHKPATFLRYYWWHSGSVQDSLCQATCKLKCDTKGSYYPVGPEEQPDLWGNEATDFNAVRLKPSSPRSLGLRWGSAKGDQKNRIG</sequence>
<comment type="caution">
    <text evidence="2">The sequence shown here is derived from an EMBL/GenBank/DDBJ whole genome shotgun (WGS) entry which is preliminary data.</text>
</comment>
<proteinExistence type="predicted"/>
<evidence type="ECO:0000313" key="2">
    <source>
        <dbReference type="EMBL" id="TVU43702.1"/>
    </source>
</evidence>
<dbReference type="Gramene" id="TVU43702">
    <property type="protein sequence ID" value="TVU43702"/>
    <property type="gene ID" value="EJB05_10190"/>
</dbReference>
<feature type="region of interest" description="Disordered" evidence="1">
    <location>
        <begin position="69"/>
        <end position="90"/>
    </location>
</feature>
<gene>
    <name evidence="2" type="ORF">EJB05_10190</name>
</gene>
<name>A0A5J9W4L1_9POAL</name>
<accession>A0A5J9W4L1</accession>
<reference evidence="2 3" key="1">
    <citation type="journal article" date="2019" name="Sci. Rep.">
        <title>A high-quality genome of Eragrostis curvula grass provides insights into Poaceae evolution and supports new strategies to enhance forage quality.</title>
        <authorList>
            <person name="Carballo J."/>
            <person name="Santos B.A.C.M."/>
            <person name="Zappacosta D."/>
            <person name="Garbus I."/>
            <person name="Selva J.P."/>
            <person name="Gallo C.A."/>
            <person name="Diaz A."/>
            <person name="Albertini E."/>
            <person name="Caccamo M."/>
            <person name="Echenique V."/>
        </authorList>
    </citation>
    <scope>NUCLEOTIDE SEQUENCE [LARGE SCALE GENOMIC DNA]</scope>
    <source>
        <strain evidence="3">cv. Victoria</strain>
        <tissue evidence="2">Leaf</tissue>
    </source>
</reference>